<comment type="caution">
    <text evidence="2">The sequence shown here is derived from an EMBL/GenBank/DDBJ whole genome shotgun (WGS) entry which is preliminary data.</text>
</comment>
<reference evidence="2 3" key="1">
    <citation type="submission" date="2024-07" db="EMBL/GenBank/DDBJ databases">
        <title>Section-level genome sequencing and comparative genomics of Aspergillus sections Usti and Cavernicolus.</title>
        <authorList>
            <consortium name="Lawrence Berkeley National Laboratory"/>
            <person name="Nybo J.L."/>
            <person name="Vesth T.C."/>
            <person name="Theobald S."/>
            <person name="Frisvad J.C."/>
            <person name="Larsen T.O."/>
            <person name="Kjaerboelling I."/>
            <person name="Rothschild-Mancinelli K."/>
            <person name="Lyhne E.K."/>
            <person name="Kogle M.E."/>
            <person name="Barry K."/>
            <person name="Clum A."/>
            <person name="Na H."/>
            <person name="Ledsgaard L."/>
            <person name="Lin J."/>
            <person name="Lipzen A."/>
            <person name="Kuo A."/>
            <person name="Riley R."/>
            <person name="Mondo S."/>
            <person name="Labutti K."/>
            <person name="Haridas S."/>
            <person name="Pangalinan J."/>
            <person name="Salamov A.A."/>
            <person name="Simmons B.A."/>
            <person name="Magnuson J.K."/>
            <person name="Chen J."/>
            <person name="Drula E."/>
            <person name="Henrissat B."/>
            <person name="Wiebenga A."/>
            <person name="Lubbers R.J."/>
            <person name="Gomes A.C."/>
            <person name="Makela M.R."/>
            <person name="Stajich J."/>
            <person name="Grigoriev I.V."/>
            <person name="Mortensen U.H."/>
            <person name="De Vries R.P."/>
            <person name="Baker S.E."/>
            <person name="Andersen M.R."/>
        </authorList>
    </citation>
    <scope>NUCLEOTIDE SEQUENCE [LARGE SCALE GENOMIC DNA]</scope>
    <source>
        <strain evidence="2 3">CBS 588.65</strain>
    </source>
</reference>
<evidence type="ECO:0000313" key="2">
    <source>
        <dbReference type="EMBL" id="KAL2818267.1"/>
    </source>
</evidence>
<feature type="region of interest" description="Disordered" evidence="1">
    <location>
        <begin position="44"/>
        <end position="67"/>
    </location>
</feature>
<gene>
    <name evidence="2" type="ORF">BJX63DRAFT_68295</name>
</gene>
<protein>
    <submittedName>
        <fullName evidence="2">Uncharacterized protein</fullName>
    </submittedName>
</protein>
<organism evidence="2 3">
    <name type="scientific">Aspergillus granulosus</name>
    <dbReference type="NCBI Taxonomy" id="176169"/>
    <lineage>
        <taxon>Eukaryota</taxon>
        <taxon>Fungi</taxon>
        <taxon>Dikarya</taxon>
        <taxon>Ascomycota</taxon>
        <taxon>Pezizomycotina</taxon>
        <taxon>Eurotiomycetes</taxon>
        <taxon>Eurotiomycetidae</taxon>
        <taxon>Eurotiales</taxon>
        <taxon>Aspergillaceae</taxon>
        <taxon>Aspergillus</taxon>
        <taxon>Aspergillus subgen. Nidulantes</taxon>
    </lineage>
</organism>
<name>A0ABR4HSC5_9EURO</name>
<dbReference type="Proteomes" id="UP001610334">
    <property type="component" value="Unassembled WGS sequence"/>
</dbReference>
<dbReference type="EMBL" id="JBFXLT010000014">
    <property type="protein sequence ID" value="KAL2818267.1"/>
    <property type="molecule type" value="Genomic_DNA"/>
</dbReference>
<evidence type="ECO:0000256" key="1">
    <source>
        <dbReference type="SAM" id="MobiDB-lite"/>
    </source>
</evidence>
<sequence length="152" mass="16636">MKRRKHVGMGRLQTSNESASRMRPRELNVALPSIVASLAGHQGTIVGRTPRGRSRVRNSSRADPFPSAAELPLSRLEFCEAEFRGFTSSPRQGCPPLHLGSPATVRQGTSYGSLAPSRYSGRGRLLGSNGRRLDSQASISRSLKTRDPTHQW</sequence>
<accession>A0ABR4HSC5</accession>
<evidence type="ECO:0000313" key="3">
    <source>
        <dbReference type="Proteomes" id="UP001610334"/>
    </source>
</evidence>
<feature type="region of interest" description="Disordered" evidence="1">
    <location>
        <begin position="1"/>
        <end position="22"/>
    </location>
</feature>
<feature type="region of interest" description="Disordered" evidence="1">
    <location>
        <begin position="89"/>
        <end position="152"/>
    </location>
</feature>
<keyword evidence="3" id="KW-1185">Reference proteome</keyword>
<proteinExistence type="predicted"/>
<feature type="compositionally biased region" description="Low complexity" evidence="1">
    <location>
        <begin position="117"/>
        <end position="130"/>
    </location>
</feature>